<dbReference type="GO" id="GO:0006235">
    <property type="term" value="P:dTTP biosynthetic process"/>
    <property type="evidence" value="ECO:0007669"/>
    <property type="project" value="TreeGrafter"/>
</dbReference>
<keyword evidence="2" id="KW-0547">Nucleotide-binding</keyword>
<evidence type="ECO:0000313" key="6">
    <source>
        <dbReference type="Proteomes" id="UP000242188"/>
    </source>
</evidence>
<reference evidence="5 6" key="1">
    <citation type="journal article" date="2017" name="Nat. Ecol. Evol.">
        <title>Scallop genome provides insights into evolution of bilaterian karyotype and development.</title>
        <authorList>
            <person name="Wang S."/>
            <person name="Zhang J."/>
            <person name="Jiao W."/>
            <person name="Li J."/>
            <person name="Xun X."/>
            <person name="Sun Y."/>
            <person name="Guo X."/>
            <person name="Huan P."/>
            <person name="Dong B."/>
            <person name="Zhang L."/>
            <person name="Hu X."/>
            <person name="Sun X."/>
            <person name="Wang J."/>
            <person name="Zhao C."/>
            <person name="Wang Y."/>
            <person name="Wang D."/>
            <person name="Huang X."/>
            <person name="Wang R."/>
            <person name="Lv J."/>
            <person name="Li Y."/>
            <person name="Zhang Z."/>
            <person name="Liu B."/>
            <person name="Lu W."/>
            <person name="Hui Y."/>
            <person name="Liang J."/>
            <person name="Zhou Z."/>
            <person name="Hou R."/>
            <person name="Li X."/>
            <person name="Liu Y."/>
            <person name="Li H."/>
            <person name="Ning X."/>
            <person name="Lin Y."/>
            <person name="Zhao L."/>
            <person name="Xing Q."/>
            <person name="Dou J."/>
            <person name="Li Y."/>
            <person name="Mao J."/>
            <person name="Guo H."/>
            <person name="Dou H."/>
            <person name="Li T."/>
            <person name="Mu C."/>
            <person name="Jiang W."/>
            <person name="Fu Q."/>
            <person name="Fu X."/>
            <person name="Miao Y."/>
            <person name="Liu J."/>
            <person name="Yu Q."/>
            <person name="Li R."/>
            <person name="Liao H."/>
            <person name="Li X."/>
            <person name="Kong Y."/>
            <person name="Jiang Z."/>
            <person name="Chourrout D."/>
            <person name="Li R."/>
            <person name="Bao Z."/>
        </authorList>
    </citation>
    <scope>NUCLEOTIDE SEQUENCE [LARGE SCALE GENOMIC DNA]</scope>
    <source>
        <strain evidence="5 6">PY_sf001</strain>
    </source>
</reference>
<dbReference type="InterPro" id="IPR039430">
    <property type="entry name" value="Thymidylate_kin-like_dom"/>
</dbReference>
<dbReference type="Gene3D" id="3.40.50.300">
    <property type="entry name" value="P-loop containing nucleotide triphosphate hydrolases"/>
    <property type="match status" value="1"/>
</dbReference>
<keyword evidence="5" id="KW-0808">Transferase</keyword>
<comment type="caution">
    <text evidence="5">The sequence shown here is derived from an EMBL/GenBank/DDBJ whole genome shotgun (WGS) entry which is preliminary data.</text>
</comment>
<evidence type="ECO:0000256" key="3">
    <source>
        <dbReference type="ARBA" id="ARBA00022840"/>
    </source>
</evidence>
<evidence type="ECO:0000259" key="4">
    <source>
        <dbReference type="Pfam" id="PF02223"/>
    </source>
</evidence>
<keyword evidence="5" id="KW-0418">Kinase</keyword>
<dbReference type="GO" id="GO:0005524">
    <property type="term" value="F:ATP binding"/>
    <property type="evidence" value="ECO:0007669"/>
    <property type="project" value="UniProtKB-KW"/>
</dbReference>
<dbReference type="GO" id="GO:0005739">
    <property type="term" value="C:mitochondrion"/>
    <property type="evidence" value="ECO:0007669"/>
    <property type="project" value="TreeGrafter"/>
</dbReference>
<dbReference type="Pfam" id="PF02223">
    <property type="entry name" value="Thymidylate_kin"/>
    <property type="match status" value="1"/>
</dbReference>
<dbReference type="InterPro" id="IPR027417">
    <property type="entry name" value="P-loop_NTPase"/>
</dbReference>
<proteinExistence type="inferred from homology"/>
<dbReference type="SUPFAM" id="SSF52540">
    <property type="entry name" value="P-loop containing nucleoside triphosphate hydrolases"/>
    <property type="match status" value="1"/>
</dbReference>
<dbReference type="GO" id="GO:0004798">
    <property type="term" value="F:dTMP kinase activity"/>
    <property type="evidence" value="ECO:0007669"/>
    <property type="project" value="TreeGrafter"/>
</dbReference>
<dbReference type="STRING" id="6573.A0A210PII4"/>
<dbReference type="GO" id="GO:0006227">
    <property type="term" value="P:dUDP biosynthetic process"/>
    <property type="evidence" value="ECO:0007669"/>
    <property type="project" value="TreeGrafter"/>
</dbReference>
<dbReference type="PANTHER" id="PTHR10344:SF4">
    <property type="entry name" value="UMP-CMP KINASE 2, MITOCHONDRIAL"/>
    <property type="match status" value="1"/>
</dbReference>
<name>A0A210PII4_MIZYE</name>
<accession>A0A210PII4</accession>
<dbReference type="GO" id="GO:0006233">
    <property type="term" value="P:dTDP biosynthetic process"/>
    <property type="evidence" value="ECO:0007669"/>
    <property type="project" value="TreeGrafter"/>
</dbReference>
<dbReference type="PANTHER" id="PTHR10344">
    <property type="entry name" value="THYMIDYLATE KINASE"/>
    <property type="match status" value="1"/>
</dbReference>
<dbReference type="Proteomes" id="UP000242188">
    <property type="component" value="Unassembled WGS sequence"/>
</dbReference>
<dbReference type="GO" id="GO:0004550">
    <property type="term" value="F:nucleoside diphosphate kinase activity"/>
    <property type="evidence" value="ECO:0007669"/>
    <property type="project" value="TreeGrafter"/>
</dbReference>
<keyword evidence="3" id="KW-0067">ATP-binding</keyword>
<dbReference type="AlphaFoldDB" id="A0A210PII4"/>
<keyword evidence="6" id="KW-1185">Reference proteome</keyword>
<gene>
    <name evidence="5" type="ORF">KP79_PYT19919</name>
</gene>
<organism evidence="5 6">
    <name type="scientific">Mizuhopecten yessoensis</name>
    <name type="common">Japanese scallop</name>
    <name type="synonym">Patinopecten yessoensis</name>
    <dbReference type="NCBI Taxonomy" id="6573"/>
    <lineage>
        <taxon>Eukaryota</taxon>
        <taxon>Metazoa</taxon>
        <taxon>Spiralia</taxon>
        <taxon>Lophotrochozoa</taxon>
        <taxon>Mollusca</taxon>
        <taxon>Bivalvia</taxon>
        <taxon>Autobranchia</taxon>
        <taxon>Pteriomorphia</taxon>
        <taxon>Pectinida</taxon>
        <taxon>Pectinoidea</taxon>
        <taxon>Pectinidae</taxon>
        <taxon>Mizuhopecten</taxon>
    </lineage>
</organism>
<protein>
    <submittedName>
        <fullName evidence="5">UMP-CMP kinase 2, mitochondrial</fullName>
    </submittedName>
</protein>
<evidence type="ECO:0000313" key="5">
    <source>
        <dbReference type="EMBL" id="OWF36295.1"/>
    </source>
</evidence>
<dbReference type="OrthoDB" id="425602at2759"/>
<sequence>MFGALCVSILKQARICEKKIRPSAQVQVVKLWKMSFSTEPSSRGEFTYIAFPDKPTYLSKLNRNCAKENDHCAGLTDASDIVSGDKGHHTLLVIQPQVSDEDMVAKYIQTGVISQRIIRDLPADFPGGFSLCYSSSSNVVKRGVCVYYKDEERDVILPEIKRILHGQNVRSYFRFSNNRNGRFKRTEHDTTTEDIIDEATYCLSGNQTQSAIFSVPDFTPVFNDYARTRLILQQTSDVPEVAELLTIADRLIPQDLNVQQLQENMKHPFVVVEGMDATGKTTLTKILGDRLSAVRLYTPPPPIEHLRKIFDRLPELVRRAYYSIGNYIVAMEISKECQERAVVMDRYWHSTAAYGIANESSTGDLPRSGHPVYQWPTDLLRPTAVLFLTVGEEKRKQRLQGRGIEKTFEERSLDKDQLFRQRLCDAYRRMENPSLVEVDASGTVEEVVKSAIEKLTNCGVYVPSDTHV</sequence>
<dbReference type="EMBL" id="NEDP02076645">
    <property type="protein sequence ID" value="OWF36295.1"/>
    <property type="molecule type" value="Genomic_DNA"/>
</dbReference>
<comment type="similarity">
    <text evidence="1">Belongs to the thymidylate kinase family.</text>
</comment>
<evidence type="ECO:0000256" key="1">
    <source>
        <dbReference type="ARBA" id="ARBA00009776"/>
    </source>
</evidence>
<feature type="domain" description="Thymidylate kinase-like" evidence="4">
    <location>
        <begin position="272"/>
        <end position="450"/>
    </location>
</feature>
<evidence type="ECO:0000256" key="2">
    <source>
        <dbReference type="ARBA" id="ARBA00022741"/>
    </source>
</evidence>